<dbReference type="InterPro" id="IPR027417">
    <property type="entry name" value="P-loop_NTPase"/>
</dbReference>
<dbReference type="InterPro" id="IPR047854">
    <property type="entry name" value="RFC_lid"/>
</dbReference>
<evidence type="ECO:0000256" key="2">
    <source>
        <dbReference type="ARBA" id="ARBA00022705"/>
    </source>
</evidence>
<dbReference type="Pfam" id="PF00004">
    <property type="entry name" value="AAA"/>
    <property type="match status" value="1"/>
</dbReference>
<dbReference type="SUPFAM" id="SSF48019">
    <property type="entry name" value="post-AAA+ oligomerization domain-like"/>
    <property type="match status" value="1"/>
</dbReference>
<evidence type="ECO:0000256" key="4">
    <source>
        <dbReference type="ARBA" id="ARBA00022840"/>
    </source>
</evidence>
<proteinExistence type="inferred from homology"/>
<keyword evidence="2" id="KW-0235">DNA replication</keyword>
<dbReference type="CDD" id="cd00009">
    <property type="entry name" value="AAA"/>
    <property type="match status" value="1"/>
</dbReference>
<dbReference type="NCBIfam" id="NF001679">
    <property type="entry name" value="PRK00440.1"/>
    <property type="match status" value="1"/>
</dbReference>
<accession>A0A3G4ZTK6</accession>
<dbReference type="Gene3D" id="1.20.272.10">
    <property type="match status" value="1"/>
</dbReference>
<dbReference type="CDD" id="cd18140">
    <property type="entry name" value="HLD_clamp_RFC"/>
    <property type="match status" value="1"/>
</dbReference>
<keyword evidence="4" id="KW-0067">ATP-binding</keyword>
<evidence type="ECO:0000259" key="5">
    <source>
        <dbReference type="SMART" id="SM00382"/>
    </source>
</evidence>
<organism evidence="6">
    <name type="scientific">Edafosvirus sp</name>
    <dbReference type="NCBI Taxonomy" id="2487765"/>
    <lineage>
        <taxon>Viruses</taxon>
        <taxon>Varidnaviria</taxon>
        <taxon>Bamfordvirae</taxon>
        <taxon>Nucleocytoviricota</taxon>
        <taxon>Megaviricetes</taxon>
        <taxon>Imitervirales</taxon>
        <taxon>Mimiviridae</taxon>
        <taxon>Klosneuvirinae</taxon>
    </lineage>
</organism>
<dbReference type="GO" id="GO:0003677">
    <property type="term" value="F:DNA binding"/>
    <property type="evidence" value="ECO:0007669"/>
    <property type="project" value="InterPro"/>
</dbReference>
<evidence type="ECO:0000313" key="6">
    <source>
        <dbReference type="EMBL" id="AYV78232.1"/>
    </source>
</evidence>
<keyword evidence="3" id="KW-0547">Nucleotide-binding</keyword>
<dbReference type="InterPro" id="IPR013748">
    <property type="entry name" value="Rep_factorC_C"/>
</dbReference>
<protein>
    <submittedName>
        <fullName evidence="6">Replication factor C small subunit</fullName>
    </submittedName>
</protein>
<dbReference type="EMBL" id="MK072072">
    <property type="protein sequence ID" value="AYV78232.1"/>
    <property type="molecule type" value="Genomic_DNA"/>
</dbReference>
<evidence type="ECO:0000256" key="1">
    <source>
        <dbReference type="ARBA" id="ARBA00005378"/>
    </source>
</evidence>
<dbReference type="GO" id="GO:0006261">
    <property type="term" value="P:DNA-templated DNA replication"/>
    <property type="evidence" value="ECO:0007669"/>
    <property type="project" value="TreeGrafter"/>
</dbReference>
<dbReference type="GO" id="GO:0006281">
    <property type="term" value="P:DNA repair"/>
    <property type="evidence" value="ECO:0007669"/>
    <property type="project" value="TreeGrafter"/>
</dbReference>
<evidence type="ECO:0000256" key="3">
    <source>
        <dbReference type="ARBA" id="ARBA00022741"/>
    </source>
</evidence>
<dbReference type="GO" id="GO:0016887">
    <property type="term" value="F:ATP hydrolysis activity"/>
    <property type="evidence" value="ECO:0007669"/>
    <property type="project" value="InterPro"/>
</dbReference>
<sequence length="370" mass="42388">MLNFHELLEIETKEGDVIVEPEKKLHKNIKEKTPWVDKYRPKKLDDIVYQTEIIKMFKETLKTGNLPHLLFYGPPGTGKTSTVLAIANELFGPKKFSERVIELNASDERGINVVRYKIVTFAKVAIGNGDPNYLCPPYKIIILDEADAMTNEAQSALRKVMENSSDITRFCFICNYINKIIDPITSRCMKFRFKPINDISMNNKLKLICEQEELPLNNKIIDTVVAISKGDMRKGIMTLQNLKYIHNYQKKITVNDVFEVANYMPDSILDNIWESCILSPIKDINAIVQITDKIKAQGYPIHNILEQLINLTINEKKLNDKKKSLICMKIANTEKKLIEGANEYIQLLNVLSYIKGVEAEILDYVPGPIY</sequence>
<dbReference type="InterPro" id="IPR008921">
    <property type="entry name" value="DNA_pol3_clamp-load_cplx_C"/>
</dbReference>
<comment type="similarity">
    <text evidence="1">Belongs to the activator 1 small subunits family.</text>
</comment>
<gene>
    <name evidence="6" type="ORF">Edafosvirus7_24</name>
</gene>
<dbReference type="InterPro" id="IPR050238">
    <property type="entry name" value="DNA_Rep/Repair_Clamp_Loader"/>
</dbReference>
<dbReference type="InterPro" id="IPR003959">
    <property type="entry name" value="ATPase_AAA_core"/>
</dbReference>
<dbReference type="Gene3D" id="3.40.50.300">
    <property type="entry name" value="P-loop containing nucleotide triphosphate hydrolases"/>
    <property type="match status" value="1"/>
</dbReference>
<reference evidence="6" key="1">
    <citation type="submission" date="2018-10" db="EMBL/GenBank/DDBJ databases">
        <title>Hidden diversity of soil giant viruses.</title>
        <authorList>
            <person name="Schulz F."/>
            <person name="Alteio L."/>
            <person name="Goudeau D."/>
            <person name="Ryan E.M."/>
            <person name="Malmstrom R.R."/>
            <person name="Blanchard J."/>
            <person name="Woyke T."/>
        </authorList>
    </citation>
    <scope>NUCLEOTIDE SEQUENCE</scope>
    <source>
        <strain evidence="6">EDV1</strain>
    </source>
</reference>
<dbReference type="InterPro" id="IPR003593">
    <property type="entry name" value="AAA+_ATPase"/>
</dbReference>
<dbReference type="SUPFAM" id="SSF52540">
    <property type="entry name" value="P-loop containing nucleoside triphosphate hydrolases"/>
    <property type="match status" value="1"/>
</dbReference>
<feature type="domain" description="AAA+ ATPase" evidence="5">
    <location>
        <begin position="65"/>
        <end position="197"/>
    </location>
</feature>
<dbReference type="GO" id="GO:0003689">
    <property type="term" value="F:DNA clamp loader activity"/>
    <property type="evidence" value="ECO:0007669"/>
    <property type="project" value="TreeGrafter"/>
</dbReference>
<dbReference type="Gene3D" id="1.10.8.60">
    <property type="match status" value="1"/>
</dbReference>
<dbReference type="FunFam" id="3.40.50.300:FF:000129">
    <property type="entry name" value="Replication factor C subunit 5"/>
    <property type="match status" value="1"/>
</dbReference>
<dbReference type="FunFam" id="1.20.272.10:FF:000011">
    <property type="entry name" value="Replication factor C subunit 2"/>
    <property type="match status" value="1"/>
</dbReference>
<dbReference type="PANTHER" id="PTHR11669:SF20">
    <property type="entry name" value="REPLICATION FACTOR C SUBUNIT 4"/>
    <property type="match status" value="1"/>
</dbReference>
<dbReference type="Pfam" id="PF08542">
    <property type="entry name" value="Rep_fac_C"/>
    <property type="match status" value="1"/>
</dbReference>
<name>A0A3G4ZTK6_9VIRU</name>
<dbReference type="SMART" id="SM00382">
    <property type="entry name" value="AAA"/>
    <property type="match status" value="1"/>
</dbReference>
<dbReference type="PANTHER" id="PTHR11669">
    <property type="entry name" value="REPLICATION FACTOR C / DNA POLYMERASE III GAMMA-TAU SUBUNIT"/>
    <property type="match status" value="1"/>
</dbReference>
<dbReference type="GO" id="GO:0005524">
    <property type="term" value="F:ATP binding"/>
    <property type="evidence" value="ECO:0007669"/>
    <property type="project" value="UniProtKB-KW"/>
</dbReference>